<dbReference type="EMBL" id="PP034389">
    <property type="protein sequence ID" value="WRW34548.1"/>
    <property type="molecule type" value="Genomic_DNA"/>
</dbReference>
<sequence>MWHHIVNWFNDIPEKKTKQQLRYSMYLPSSKCIYIKADYPIYLEREIMKYLSKPYFDGWLYEIDIIKGNKKKHLSLTNRKEIKKLAFLSNEYFKQGEN</sequence>
<name>A0AAX4J6M8_9CAUD</name>
<protein>
    <submittedName>
        <fullName evidence="1">Uncharacterized protein</fullName>
    </submittedName>
</protein>
<evidence type="ECO:0000313" key="1">
    <source>
        <dbReference type="EMBL" id="WRW34548.1"/>
    </source>
</evidence>
<reference evidence="1" key="1">
    <citation type="submission" date="2023-12" db="EMBL/GenBank/DDBJ databases">
        <title>Isolation and Characterisation of Novel Lytic Bacteriophages for therapeutic applications in Prosthetic Joint Infections.</title>
        <authorList>
            <person name="Burton N."/>
            <person name="Melo L.D.R."/>
            <person name="Pearce B."/>
            <person name="Tadesse M.D."/>
            <person name="Vryonis E."/>
            <person name="Sagona A."/>
        </authorList>
    </citation>
    <scope>NUCLEOTIDE SEQUENCE</scope>
</reference>
<evidence type="ECO:0000313" key="2">
    <source>
        <dbReference type="Proteomes" id="UP001432173"/>
    </source>
</evidence>
<gene>
    <name evidence="1" type="ORF">CF9_0054</name>
</gene>
<accession>A0AAX4J6M8</accession>
<proteinExistence type="predicted"/>
<dbReference type="Proteomes" id="UP001432173">
    <property type="component" value="Segment"/>
</dbReference>
<organism evidence="1 2">
    <name type="scientific">Staphylococcus phage CF9</name>
    <dbReference type="NCBI Taxonomy" id="3113741"/>
    <lineage>
        <taxon>Viruses</taxon>
        <taxon>Duplodnaviria</taxon>
        <taxon>Heunggongvirae</taxon>
        <taxon>Uroviricota</taxon>
        <taxon>Caudoviricetes</taxon>
        <taxon>Sextaecvirus</taxon>
    </lineage>
</organism>